<dbReference type="Proteomes" id="UP000251647">
    <property type="component" value="Unassembled WGS sequence"/>
</dbReference>
<dbReference type="GeneID" id="93399849"/>
<evidence type="ECO:0000313" key="1">
    <source>
        <dbReference type="EMBL" id="SPY43973.1"/>
    </source>
</evidence>
<dbReference type="EMBL" id="UATL01000005">
    <property type="protein sequence ID" value="SPY43973.1"/>
    <property type="molecule type" value="Genomic_DNA"/>
</dbReference>
<dbReference type="Gene3D" id="3.10.620.30">
    <property type="match status" value="1"/>
</dbReference>
<dbReference type="PANTHER" id="PTHR39327:SF1">
    <property type="entry name" value="BLR5470 PROTEIN"/>
    <property type="match status" value="1"/>
</dbReference>
<proteinExistence type="predicted"/>
<evidence type="ECO:0000313" key="2">
    <source>
        <dbReference type="Proteomes" id="UP000251647"/>
    </source>
</evidence>
<gene>
    <name evidence="1" type="ORF">NCTC11647_02906</name>
</gene>
<dbReference type="SUPFAM" id="SSF54001">
    <property type="entry name" value="Cysteine proteinases"/>
    <property type="match status" value="1"/>
</dbReference>
<dbReference type="AlphaFoldDB" id="A0A2S2CHS1"/>
<dbReference type="Pfam" id="PF06035">
    <property type="entry name" value="Peptidase_C93"/>
    <property type="match status" value="1"/>
</dbReference>
<protein>
    <submittedName>
        <fullName evidence="1">Bacterial protein of uncharacterized function (DUF920)</fullName>
    </submittedName>
</protein>
<dbReference type="PANTHER" id="PTHR39327">
    <property type="match status" value="1"/>
</dbReference>
<dbReference type="RefSeq" id="WP_005305623.1">
    <property type="nucleotide sequence ID" value="NZ_CP018298.1"/>
</dbReference>
<organism evidence="1 2">
    <name type="scientific">Photobacterium damselae</name>
    <dbReference type="NCBI Taxonomy" id="38293"/>
    <lineage>
        <taxon>Bacteria</taxon>
        <taxon>Pseudomonadati</taxon>
        <taxon>Pseudomonadota</taxon>
        <taxon>Gammaproteobacteria</taxon>
        <taxon>Vibrionales</taxon>
        <taxon>Vibrionaceae</taxon>
        <taxon>Photobacterium</taxon>
    </lineage>
</organism>
<dbReference type="InterPro" id="IPR010319">
    <property type="entry name" value="Transglutaminase-like_Cys_pept"/>
</dbReference>
<name>A0A2S2CHS1_PHODM</name>
<accession>A0A2S2CHS1</accession>
<dbReference type="InterPro" id="IPR038765">
    <property type="entry name" value="Papain-like_cys_pep_sf"/>
</dbReference>
<sequence length="223" mass="25695">MKKFVTLVAVALLCIAANVDALTSREQQQISKIRSFYGERAEKRATAWRELIDKSRQFPVQKQLKLVNDFFNQFIFVDDIKLWGKKDYWATPLEFVGVGAGDCEDFSIAKYMALRSLGVPDSKLRLVYVKSLTLNQFHMVVAYYPTPTAVPEILDNLDGEIKPANKRKDLLPIYSFNGSNLWLIKQQGQGQLAGKASRLSMWNDLRHRNRKIELHRPKINFDE</sequence>
<reference evidence="1 2" key="1">
    <citation type="submission" date="2018-06" db="EMBL/GenBank/DDBJ databases">
        <authorList>
            <consortium name="Pathogen Informatics"/>
            <person name="Doyle S."/>
        </authorList>
    </citation>
    <scope>NUCLEOTIDE SEQUENCE [LARGE SCALE GENOMIC DNA]</scope>
    <source>
        <strain evidence="1 2">NCTC11647</strain>
    </source>
</reference>